<organism evidence="1 2">
    <name type="scientific">Lentzea flava</name>
    <dbReference type="NCBI Taxonomy" id="103732"/>
    <lineage>
        <taxon>Bacteria</taxon>
        <taxon>Bacillati</taxon>
        <taxon>Actinomycetota</taxon>
        <taxon>Actinomycetes</taxon>
        <taxon>Pseudonocardiales</taxon>
        <taxon>Pseudonocardiaceae</taxon>
        <taxon>Lentzea</taxon>
    </lineage>
</organism>
<evidence type="ECO:0000313" key="2">
    <source>
        <dbReference type="Proteomes" id="UP000649573"/>
    </source>
</evidence>
<evidence type="ECO:0000313" key="1">
    <source>
        <dbReference type="EMBL" id="GGU59504.1"/>
    </source>
</evidence>
<dbReference type="Proteomes" id="UP000649573">
    <property type="component" value="Unassembled WGS sequence"/>
</dbReference>
<protein>
    <submittedName>
        <fullName evidence="1">Uncharacterized protein</fullName>
    </submittedName>
</protein>
<keyword evidence="2" id="KW-1185">Reference proteome</keyword>
<gene>
    <name evidence="1" type="ORF">GCM10010178_59710</name>
</gene>
<name>A0ABQ2UZ96_9PSEU</name>
<reference evidence="2" key="1">
    <citation type="journal article" date="2019" name="Int. J. Syst. Evol. Microbiol.">
        <title>The Global Catalogue of Microorganisms (GCM) 10K type strain sequencing project: providing services to taxonomists for standard genome sequencing and annotation.</title>
        <authorList>
            <consortium name="The Broad Institute Genomics Platform"/>
            <consortium name="The Broad Institute Genome Sequencing Center for Infectious Disease"/>
            <person name="Wu L."/>
            <person name="Ma J."/>
        </authorList>
    </citation>
    <scope>NUCLEOTIDE SEQUENCE [LARGE SCALE GENOMIC DNA]</scope>
    <source>
        <strain evidence="2">JCM 3296</strain>
    </source>
</reference>
<sequence length="138" mass="14419">MHPRLGIAVTIAEYLATGALGAGIAVVVMNGDDRPSSAPSGVAPATTTSTTTTFRTTTLPVTTTASSEYPRLVDAAQIDPRFTYYSKLPSLVQLAPGVYAEPPADGNLGSVEDYSSYLGLCVDVNRQAEKYPGGSTCW</sequence>
<accession>A0ABQ2UZ96</accession>
<comment type="caution">
    <text evidence="1">The sequence shown here is derived from an EMBL/GenBank/DDBJ whole genome shotgun (WGS) entry which is preliminary data.</text>
</comment>
<dbReference type="EMBL" id="BMRE01000032">
    <property type="protein sequence ID" value="GGU59504.1"/>
    <property type="molecule type" value="Genomic_DNA"/>
</dbReference>
<proteinExistence type="predicted"/>
<dbReference type="RefSeq" id="WP_189257070.1">
    <property type="nucleotide sequence ID" value="NZ_BMRE01000032.1"/>
</dbReference>